<dbReference type="InterPro" id="IPR050807">
    <property type="entry name" value="TransReg_Diox_bact_type"/>
</dbReference>
<name>A0A246WRU3_9BURK</name>
<dbReference type="RefSeq" id="WP_088751293.1">
    <property type="nucleotide sequence ID" value="NZ_NJGU01000006.1"/>
</dbReference>
<protein>
    <submittedName>
        <fullName evidence="3">Transcriptional regulator</fullName>
    </submittedName>
</protein>
<dbReference type="SUPFAM" id="SSF47413">
    <property type="entry name" value="lambda repressor-like DNA-binding domains"/>
    <property type="match status" value="1"/>
</dbReference>
<evidence type="ECO:0000259" key="2">
    <source>
        <dbReference type="PROSITE" id="PS50943"/>
    </source>
</evidence>
<dbReference type="GO" id="GO:0003700">
    <property type="term" value="F:DNA-binding transcription factor activity"/>
    <property type="evidence" value="ECO:0007669"/>
    <property type="project" value="TreeGrafter"/>
</dbReference>
<dbReference type="AlphaFoldDB" id="A0A246WRU3"/>
<dbReference type="InterPro" id="IPR001387">
    <property type="entry name" value="Cro/C1-type_HTH"/>
</dbReference>
<dbReference type="PANTHER" id="PTHR46797">
    <property type="entry name" value="HTH-TYPE TRANSCRIPTIONAL REGULATOR"/>
    <property type="match status" value="1"/>
</dbReference>
<keyword evidence="1" id="KW-0238">DNA-binding</keyword>
<feature type="domain" description="HTH cro/C1-type" evidence="2">
    <location>
        <begin position="13"/>
        <end position="67"/>
    </location>
</feature>
<organism evidence="3 4">
    <name type="scientific">Herbaspirillum robiniae</name>
    <dbReference type="NCBI Taxonomy" id="2014887"/>
    <lineage>
        <taxon>Bacteria</taxon>
        <taxon>Pseudomonadati</taxon>
        <taxon>Pseudomonadota</taxon>
        <taxon>Betaproteobacteria</taxon>
        <taxon>Burkholderiales</taxon>
        <taxon>Oxalobacteraceae</taxon>
        <taxon>Herbaspirillum</taxon>
    </lineage>
</organism>
<dbReference type="PANTHER" id="PTHR46797:SF1">
    <property type="entry name" value="METHYLPHOSPHONATE SYNTHASE"/>
    <property type="match status" value="1"/>
</dbReference>
<dbReference type="CDD" id="cd00093">
    <property type="entry name" value="HTH_XRE"/>
    <property type="match status" value="1"/>
</dbReference>
<dbReference type="Proteomes" id="UP000197596">
    <property type="component" value="Unassembled WGS sequence"/>
</dbReference>
<evidence type="ECO:0000313" key="3">
    <source>
        <dbReference type="EMBL" id="OWY28812.1"/>
    </source>
</evidence>
<proteinExistence type="predicted"/>
<dbReference type="GO" id="GO:0003677">
    <property type="term" value="F:DNA binding"/>
    <property type="evidence" value="ECO:0007669"/>
    <property type="project" value="UniProtKB-KW"/>
</dbReference>
<gene>
    <name evidence="3" type="ORF">CEJ42_12615</name>
</gene>
<dbReference type="Pfam" id="PF01381">
    <property type="entry name" value="HTH_3"/>
    <property type="match status" value="1"/>
</dbReference>
<reference evidence="3 4" key="1">
    <citation type="submission" date="2017-06" db="EMBL/GenBank/DDBJ databases">
        <title>Herbaspirillum phytohormonus sp. nov., isolated from the root nodule of Robinia pseudoacacia in lead-zinc mine.</title>
        <authorList>
            <person name="Fan M."/>
            <person name="Lin Y."/>
        </authorList>
    </citation>
    <scope>NUCLEOTIDE SEQUENCE [LARGE SCALE GENOMIC DNA]</scope>
    <source>
        <strain evidence="3 4">HZ10</strain>
    </source>
</reference>
<dbReference type="EMBL" id="NJGU01000006">
    <property type="protein sequence ID" value="OWY28812.1"/>
    <property type="molecule type" value="Genomic_DNA"/>
</dbReference>
<evidence type="ECO:0000313" key="4">
    <source>
        <dbReference type="Proteomes" id="UP000197596"/>
    </source>
</evidence>
<sequence length="93" mass="10825">MELKYRKALGRAVRRLRNQASLTQEELAFEAGLERSYVSLVELAQKDPSFTTLQKIALALNFSMLELFQIYEEELRSTEKELPPRRGRPVPEK</sequence>
<comment type="caution">
    <text evidence="3">The sequence shown here is derived from an EMBL/GenBank/DDBJ whole genome shotgun (WGS) entry which is preliminary data.</text>
</comment>
<dbReference type="Gene3D" id="1.10.260.40">
    <property type="entry name" value="lambda repressor-like DNA-binding domains"/>
    <property type="match status" value="1"/>
</dbReference>
<dbReference type="InterPro" id="IPR010982">
    <property type="entry name" value="Lambda_DNA-bd_dom_sf"/>
</dbReference>
<dbReference type="GO" id="GO:0005829">
    <property type="term" value="C:cytosol"/>
    <property type="evidence" value="ECO:0007669"/>
    <property type="project" value="TreeGrafter"/>
</dbReference>
<evidence type="ECO:0000256" key="1">
    <source>
        <dbReference type="ARBA" id="ARBA00023125"/>
    </source>
</evidence>
<dbReference type="PROSITE" id="PS50943">
    <property type="entry name" value="HTH_CROC1"/>
    <property type="match status" value="1"/>
</dbReference>
<dbReference type="SMART" id="SM00530">
    <property type="entry name" value="HTH_XRE"/>
    <property type="match status" value="1"/>
</dbReference>
<accession>A0A246WRU3</accession>